<dbReference type="PANTHER" id="PTHR33498">
    <property type="entry name" value="TRANSPOSASE FOR INSERTION SEQUENCE ELEMENT IS1557"/>
    <property type="match status" value="1"/>
</dbReference>
<evidence type="ECO:0000259" key="1">
    <source>
        <dbReference type="Pfam" id="PF01610"/>
    </source>
</evidence>
<name>A0ABS2QH02_9BACI</name>
<protein>
    <submittedName>
        <fullName evidence="2">Transposase</fullName>
    </submittedName>
</protein>
<reference evidence="2 3" key="1">
    <citation type="submission" date="2021-01" db="EMBL/GenBank/DDBJ databases">
        <title>Genomic Encyclopedia of Type Strains, Phase IV (KMG-IV): sequencing the most valuable type-strain genomes for metagenomic binning, comparative biology and taxonomic classification.</title>
        <authorList>
            <person name="Goeker M."/>
        </authorList>
    </citation>
    <scope>NUCLEOTIDE SEQUENCE [LARGE SCALE GENOMIC DNA]</scope>
    <source>
        <strain evidence="2 3">DSM 105482</strain>
    </source>
</reference>
<dbReference type="PANTHER" id="PTHR33498:SF1">
    <property type="entry name" value="TRANSPOSASE FOR INSERTION SEQUENCE ELEMENT IS1557"/>
    <property type="match status" value="1"/>
</dbReference>
<accession>A0ABS2QH02</accession>
<keyword evidence="3" id="KW-1185">Reference proteome</keyword>
<feature type="domain" description="Transposase IS204/IS1001/IS1096/IS1165 DDE" evidence="1">
    <location>
        <begin position="2"/>
        <end position="130"/>
    </location>
</feature>
<dbReference type="EMBL" id="JAFBFI010000005">
    <property type="protein sequence ID" value="MBM7692099.1"/>
    <property type="molecule type" value="Genomic_DNA"/>
</dbReference>
<evidence type="ECO:0000313" key="3">
    <source>
        <dbReference type="Proteomes" id="UP000823486"/>
    </source>
</evidence>
<gene>
    <name evidence="2" type="ORF">JOC77_001526</name>
</gene>
<comment type="caution">
    <text evidence="2">The sequence shown here is derived from an EMBL/GenBank/DDBJ whole genome shotgun (WGS) entry which is preliminary data.</text>
</comment>
<sequence length="144" mass="17375">MKHVFHKSSTKLNEKERWHLQRYLEMSKELRRAYELKEAYQAWFSHAKEKGTQMREVKEELHEFYELVRRSEIPEMNKAIKTLQNWQTEILNSFIYSYSNGFLEGINNSTKVLKRNAFGFRSFDRFRAKILLTHQYKGIGVHIG</sequence>
<proteinExistence type="predicted"/>
<organism evidence="2 3">
    <name type="scientific">Peribacillus deserti</name>
    <dbReference type="NCBI Taxonomy" id="673318"/>
    <lineage>
        <taxon>Bacteria</taxon>
        <taxon>Bacillati</taxon>
        <taxon>Bacillota</taxon>
        <taxon>Bacilli</taxon>
        <taxon>Bacillales</taxon>
        <taxon>Bacillaceae</taxon>
        <taxon>Peribacillus</taxon>
    </lineage>
</organism>
<dbReference type="Proteomes" id="UP000823486">
    <property type="component" value="Unassembled WGS sequence"/>
</dbReference>
<dbReference type="InterPro" id="IPR002560">
    <property type="entry name" value="Transposase_DDE"/>
</dbReference>
<dbReference type="Pfam" id="PF01610">
    <property type="entry name" value="DDE_Tnp_ISL3"/>
    <property type="match status" value="1"/>
</dbReference>
<evidence type="ECO:0000313" key="2">
    <source>
        <dbReference type="EMBL" id="MBM7692099.1"/>
    </source>
</evidence>
<dbReference type="InterPro" id="IPR047951">
    <property type="entry name" value="Transpos_ISL3"/>
</dbReference>